<proteinExistence type="predicted"/>
<keyword evidence="2" id="KW-1185">Reference proteome</keyword>
<gene>
    <name evidence="1" type="ORF">VNO78_31130</name>
</gene>
<reference evidence="1 2" key="1">
    <citation type="submission" date="2024-01" db="EMBL/GenBank/DDBJ databases">
        <title>The genomes of 5 underutilized Papilionoideae crops provide insights into root nodulation and disease resistanc.</title>
        <authorList>
            <person name="Jiang F."/>
        </authorList>
    </citation>
    <scope>NUCLEOTIDE SEQUENCE [LARGE SCALE GENOMIC DNA]</scope>
    <source>
        <strain evidence="1">DUOXIRENSHENG_FW03</strain>
        <tissue evidence="1">Leaves</tissue>
    </source>
</reference>
<protein>
    <submittedName>
        <fullName evidence="1">Uncharacterized protein</fullName>
    </submittedName>
</protein>
<dbReference type="AlphaFoldDB" id="A0AAN9RY32"/>
<comment type="caution">
    <text evidence="1">The sequence shown here is derived from an EMBL/GenBank/DDBJ whole genome shotgun (WGS) entry which is preliminary data.</text>
</comment>
<evidence type="ECO:0000313" key="2">
    <source>
        <dbReference type="Proteomes" id="UP001386955"/>
    </source>
</evidence>
<sequence>MHVVASNEGAVRCISSRMASYTVHWAARDTNKAQDTSVTVLDSRRNGMDKSVVLAGWGFLICNALTDRNGSRYLRNTTIVVEKGTSTTSNGAPLMGGSRRVFKKQELFSEGGNHCHNDNGDRHQI</sequence>
<name>A0AAN9RY32_PSOTE</name>
<dbReference type="Proteomes" id="UP001386955">
    <property type="component" value="Unassembled WGS sequence"/>
</dbReference>
<dbReference type="EMBL" id="JAYMYS010000008">
    <property type="protein sequence ID" value="KAK7385412.1"/>
    <property type="molecule type" value="Genomic_DNA"/>
</dbReference>
<evidence type="ECO:0000313" key="1">
    <source>
        <dbReference type="EMBL" id="KAK7385412.1"/>
    </source>
</evidence>
<accession>A0AAN9RY32</accession>
<organism evidence="1 2">
    <name type="scientific">Psophocarpus tetragonolobus</name>
    <name type="common">Winged bean</name>
    <name type="synonym">Dolichos tetragonolobus</name>
    <dbReference type="NCBI Taxonomy" id="3891"/>
    <lineage>
        <taxon>Eukaryota</taxon>
        <taxon>Viridiplantae</taxon>
        <taxon>Streptophyta</taxon>
        <taxon>Embryophyta</taxon>
        <taxon>Tracheophyta</taxon>
        <taxon>Spermatophyta</taxon>
        <taxon>Magnoliopsida</taxon>
        <taxon>eudicotyledons</taxon>
        <taxon>Gunneridae</taxon>
        <taxon>Pentapetalae</taxon>
        <taxon>rosids</taxon>
        <taxon>fabids</taxon>
        <taxon>Fabales</taxon>
        <taxon>Fabaceae</taxon>
        <taxon>Papilionoideae</taxon>
        <taxon>50 kb inversion clade</taxon>
        <taxon>NPAAA clade</taxon>
        <taxon>indigoferoid/millettioid clade</taxon>
        <taxon>Phaseoleae</taxon>
        <taxon>Psophocarpus</taxon>
    </lineage>
</organism>